<keyword evidence="3" id="KW-0963">Cytoplasm</keyword>
<evidence type="ECO:0000256" key="7">
    <source>
        <dbReference type="SAM" id="Coils"/>
    </source>
</evidence>
<organism evidence="8 9">
    <name type="scientific">Clostridium algifaecis</name>
    <dbReference type="NCBI Taxonomy" id="1472040"/>
    <lineage>
        <taxon>Bacteria</taxon>
        <taxon>Bacillati</taxon>
        <taxon>Bacillota</taxon>
        <taxon>Clostridia</taxon>
        <taxon>Eubacteriales</taxon>
        <taxon>Clostridiaceae</taxon>
        <taxon>Clostridium</taxon>
    </lineage>
</organism>
<proteinExistence type="inferred from homology"/>
<evidence type="ECO:0000313" key="9">
    <source>
        <dbReference type="Proteomes" id="UP001519307"/>
    </source>
</evidence>
<protein>
    <submittedName>
        <fullName evidence="8">Cell division initiation protein</fullName>
    </submittedName>
</protein>
<dbReference type="InterPro" id="IPR019933">
    <property type="entry name" value="DivIVA_domain"/>
</dbReference>
<accession>A0ABS4KN27</accession>
<keyword evidence="4 8" id="KW-0132">Cell division</keyword>
<keyword evidence="5 7" id="KW-0175">Coiled coil</keyword>
<evidence type="ECO:0000256" key="4">
    <source>
        <dbReference type="ARBA" id="ARBA00022618"/>
    </source>
</evidence>
<evidence type="ECO:0000256" key="1">
    <source>
        <dbReference type="ARBA" id="ARBA00004496"/>
    </source>
</evidence>
<name>A0ABS4KN27_9CLOT</name>
<gene>
    <name evidence="8" type="ORF">J2Z42_000109</name>
</gene>
<sequence>MLITVADITNKEFKRGLRGYNVDDVDEFLDKIAQDFEAVNKENSNLKEKLKSAQEKLDHYNKMENTIQNTLLLAQNASDQAKENAKKESELIVKNANETSKKVIDKAHNDVIQINDEFERVKQEFVKFRSKYRNFMESQLEMFDDMEKNFVKNYNIGYEESQNLGTNEIPVKEKEIEVVPDKDENDNKNDISNIEVKDEVPTKDEELEEIKNFFIKG</sequence>
<evidence type="ECO:0000256" key="3">
    <source>
        <dbReference type="ARBA" id="ARBA00022490"/>
    </source>
</evidence>
<evidence type="ECO:0000256" key="2">
    <source>
        <dbReference type="ARBA" id="ARBA00009008"/>
    </source>
</evidence>
<keyword evidence="9" id="KW-1185">Reference proteome</keyword>
<dbReference type="PANTHER" id="PTHR35794:SF2">
    <property type="entry name" value="CELL DIVISION PROTEIN DIVIVA"/>
    <property type="match status" value="1"/>
</dbReference>
<keyword evidence="6" id="KW-0131">Cell cycle</keyword>
<evidence type="ECO:0000313" key="8">
    <source>
        <dbReference type="EMBL" id="MBP2031444.1"/>
    </source>
</evidence>
<comment type="subcellular location">
    <subcellularLocation>
        <location evidence="1">Cytoplasm</location>
    </subcellularLocation>
</comment>
<feature type="coiled-coil region" evidence="7">
    <location>
        <begin position="29"/>
        <end position="80"/>
    </location>
</feature>
<dbReference type="PANTHER" id="PTHR35794">
    <property type="entry name" value="CELL DIVISION PROTEIN DIVIVA"/>
    <property type="match status" value="1"/>
</dbReference>
<comment type="caution">
    <text evidence="8">The sequence shown here is derived from an EMBL/GenBank/DDBJ whole genome shotgun (WGS) entry which is preliminary data.</text>
</comment>
<dbReference type="InterPro" id="IPR007793">
    <property type="entry name" value="DivIVA_fam"/>
</dbReference>
<dbReference type="Gene3D" id="6.10.250.660">
    <property type="match status" value="1"/>
</dbReference>
<reference evidence="8 9" key="1">
    <citation type="submission" date="2021-03" db="EMBL/GenBank/DDBJ databases">
        <title>Genomic Encyclopedia of Type Strains, Phase IV (KMG-IV): sequencing the most valuable type-strain genomes for metagenomic binning, comparative biology and taxonomic classification.</title>
        <authorList>
            <person name="Goeker M."/>
        </authorList>
    </citation>
    <scope>NUCLEOTIDE SEQUENCE [LARGE SCALE GENOMIC DNA]</scope>
    <source>
        <strain evidence="8 9">DSM 28783</strain>
    </source>
</reference>
<evidence type="ECO:0000256" key="5">
    <source>
        <dbReference type="ARBA" id="ARBA00023054"/>
    </source>
</evidence>
<dbReference type="EMBL" id="JAGGLM010000001">
    <property type="protein sequence ID" value="MBP2031444.1"/>
    <property type="molecule type" value="Genomic_DNA"/>
</dbReference>
<evidence type="ECO:0000256" key="6">
    <source>
        <dbReference type="ARBA" id="ARBA00023306"/>
    </source>
</evidence>
<dbReference type="NCBIfam" id="TIGR03544">
    <property type="entry name" value="DivI1A_domain"/>
    <property type="match status" value="1"/>
</dbReference>
<dbReference type="GO" id="GO:0051301">
    <property type="term" value="P:cell division"/>
    <property type="evidence" value="ECO:0007669"/>
    <property type="project" value="UniProtKB-KW"/>
</dbReference>
<dbReference type="Pfam" id="PF05103">
    <property type="entry name" value="DivIVA"/>
    <property type="match status" value="1"/>
</dbReference>
<comment type="similarity">
    <text evidence="2">Belongs to the DivIVA family.</text>
</comment>
<dbReference type="Proteomes" id="UP001519307">
    <property type="component" value="Unassembled WGS sequence"/>
</dbReference>
<dbReference type="RefSeq" id="WP_209700411.1">
    <property type="nucleotide sequence ID" value="NZ_JAGGLM010000001.1"/>
</dbReference>